<organism evidence="1 2">
    <name type="scientific">Streptomyces yatensis</name>
    <dbReference type="NCBI Taxonomy" id="155177"/>
    <lineage>
        <taxon>Bacteria</taxon>
        <taxon>Bacillati</taxon>
        <taxon>Actinomycetota</taxon>
        <taxon>Actinomycetes</taxon>
        <taxon>Kitasatosporales</taxon>
        <taxon>Streptomycetaceae</taxon>
        <taxon>Streptomyces</taxon>
        <taxon>Streptomyces violaceusniger group</taxon>
    </lineage>
</organism>
<proteinExistence type="predicted"/>
<evidence type="ECO:0000313" key="2">
    <source>
        <dbReference type="Proteomes" id="UP001499947"/>
    </source>
</evidence>
<protein>
    <submittedName>
        <fullName evidence="1">Uncharacterized protein</fullName>
    </submittedName>
</protein>
<name>A0ABN2J3N4_9ACTN</name>
<reference evidence="1 2" key="1">
    <citation type="journal article" date="2019" name="Int. J. Syst. Evol. Microbiol.">
        <title>The Global Catalogue of Microorganisms (GCM) 10K type strain sequencing project: providing services to taxonomists for standard genome sequencing and annotation.</title>
        <authorList>
            <consortium name="The Broad Institute Genomics Platform"/>
            <consortium name="The Broad Institute Genome Sequencing Center for Infectious Disease"/>
            <person name="Wu L."/>
            <person name="Ma J."/>
        </authorList>
    </citation>
    <scope>NUCLEOTIDE SEQUENCE [LARGE SCALE GENOMIC DNA]</scope>
    <source>
        <strain evidence="1 2">JCM 13244</strain>
    </source>
</reference>
<keyword evidence="2" id="KW-1185">Reference proteome</keyword>
<accession>A0ABN2J3N4</accession>
<gene>
    <name evidence="1" type="ORF">GCM10009680_68360</name>
</gene>
<sequence length="121" mass="12910">MGLAAERLLGLLVEEDHLTAGVGQFGGGGEAREPRADHDHVRVVRHGVVSVLVSPPTPASGVMTAILPTAQYGVNPGCGSGFRPLPDRQLPPRNLDVEQKVTIVHRDWTRLGQPCIINDHG</sequence>
<evidence type="ECO:0000313" key="1">
    <source>
        <dbReference type="EMBL" id="GAA1717324.1"/>
    </source>
</evidence>
<dbReference type="EMBL" id="BAAALR010000080">
    <property type="protein sequence ID" value="GAA1717324.1"/>
    <property type="molecule type" value="Genomic_DNA"/>
</dbReference>
<comment type="caution">
    <text evidence="1">The sequence shown here is derived from an EMBL/GenBank/DDBJ whole genome shotgun (WGS) entry which is preliminary data.</text>
</comment>
<dbReference type="Proteomes" id="UP001499947">
    <property type="component" value="Unassembled WGS sequence"/>
</dbReference>